<dbReference type="InterPro" id="IPR043835">
    <property type="entry name" value="DUF5811"/>
</dbReference>
<dbReference type="OrthoDB" id="201266at2157"/>
<keyword evidence="2" id="KW-1185">Reference proteome</keyword>
<dbReference type="Proteomes" id="UP000766550">
    <property type="component" value="Unassembled WGS sequence"/>
</dbReference>
<evidence type="ECO:0000313" key="2">
    <source>
        <dbReference type="Proteomes" id="UP000766550"/>
    </source>
</evidence>
<protein>
    <submittedName>
        <fullName evidence="1">Uncharacterized protein</fullName>
    </submittedName>
</protein>
<dbReference type="AlphaFoldDB" id="A0A8J7Y656"/>
<dbReference type="Pfam" id="PF19128">
    <property type="entry name" value="DUF5811"/>
    <property type="match status" value="1"/>
</dbReference>
<gene>
    <name evidence="1" type="ORF">KTS45_13755</name>
</gene>
<comment type="caution">
    <text evidence="1">The sequence shown here is derived from an EMBL/GenBank/DDBJ whole genome shotgun (WGS) entry which is preliminary data.</text>
</comment>
<name>A0A8J7Y656_9EURY</name>
<proteinExistence type="predicted"/>
<evidence type="ECO:0000313" key="1">
    <source>
        <dbReference type="EMBL" id="MBV0925265.1"/>
    </source>
</evidence>
<sequence>MYGNTSFGGDTEKVTLTPEQRQTLREDLASVAARTRDLLPSEFVVGSEISDGEGGPRATIAVQPPVGSVVSAGYAPEDPESATITSDERDDLAQGIAASAALQVKQVMGDDPTPTAQ</sequence>
<dbReference type="RefSeq" id="WP_162318100.1">
    <property type="nucleotide sequence ID" value="NZ_JAHQXF010000002.1"/>
</dbReference>
<reference evidence="1 2" key="1">
    <citation type="submission" date="2021-06" db="EMBL/GenBank/DDBJ databases">
        <title>New haloarchaea isolates fom saline soil.</title>
        <authorList>
            <person name="Duran-Viseras A."/>
            <person name="Sanchez-Porro C.S."/>
            <person name="Ventosa A."/>
        </authorList>
    </citation>
    <scope>NUCLEOTIDE SEQUENCE [LARGE SCALE GENOMIC DNA]</scope>
    <source>
        <strain evidence="1 2">JCM 183640</strain>
    </source>
</reference>
<organism evidence="1 2">
    <name type="scientific">Haloarcula limicola</name>
    <dbReference type="NCBI Taxonomy" id="1429915"/>
    <lineage>
        <taxon>Archaea</taxon>
        <taxon>Methanobacteriati</taxon>
        <taxon>Methanobacteriota</taxon>
        <taxon>Stenosarchaea group</taxon>
        <taxon>Halobacteria</taxon>
        <taxon>Halobacteriales</taxon>
        <taxon>Haloarculaceae</taxon>
        <taxon>Haloarcula</taxon>
    </lineage>
</organism>
<dbReference type="EMBL" id="JAHQXF010000002">
    <property type="protein sequence ID" value="MBV0925265.1"/>
    <property type="molecule type" value="Genomic_DNA"/>
</dbReference>
<accession>A0A8J7Y656</accession>